<comment type="caution">
    <text evidence="1">The sequence shown here is derived from an EMBL/GenBank/DDBJ whole genome shotgun (WGS) entry which is preliminary data.</text>
</comment>
<reference evidence="1" key="1">
    <citation type="submission" date="2022-12" db="EMBL/GenBank/DDBJ databases">
        <title>Reference genome sequencing for broad-spectrum identification of bacterial and archaeal isolates by mass spectrometry.</title>
        <authorList>
            <person name="Sekiguchi Y."/>
            <person name="Tourlousse D.M."/>
        </authorList>
    </citation>
    <scope>NUCLEOTIDE SEQUENCE</scope>
    <source>
        <strain evidence="1">10succ1</strain>
    </source>
</reference>
<organism evidence="1 2">
    <name type="scientific">Propionigenium maris DSM 9537</name>
    <dbReference type="NCBI Taxonomy" id="1123000"/>
    <lineage>
        <taxon>Bacteria</taxon>
        <taxon>Fusobacteriati</taxon>
        <taxon>Fusobacteriota</taxon>
        <taxon>Fusobacteriia</taxon>
        <taxon>Fusobacteriales</taxon>
        <taxon>Fusobacteriaceae</taxon>
        <taxon>Propionigenium</taxon>
    </lineage>
</organism>
<protein>
    <submittedName>
        <fullName evidence="1">Uncharacterized protein</fullName>
    </submittedName>
</protein>
<dbReference type="AlphaFoldDB" id="A0A9W6GPS4"/>
<dbReference type="EMBL" id="BSDY01000023">
    <property type="protein sequence ID" value="GLI57741.1"/>
    <property type="molecule type" value="Genomic_DNA"/>
</dbReference>
<gene>
    <name evidence="1" type="ORF">PM10SUCC1_32550</name>
</gene>
<name>A0A9W6GPS4_9FUSO</name>
<proteinExistence type="predicted"/>
<keyword evidence="2" id="KW-1185">Reference proteome</keyword>
<accession>A0A9W6GPS4</accession>
<dbReference type="RefSeq" id="WP_281837417.1">
    <property type="nucleotide sequence ID" value="NZ_BSDY01000023.1"/>
</dbReference>
<sequence>MKEVRCSCGKLLAKISGERLEIDGETKVSISINDYEIKCLKCKNVKKGKIK</sequence>
<evidence type="ECO:0000313" key="2">
    <source>
        <dbReference type="Proteomes" id="UP001144471"/>
    </source>
</evidence>
<evidence type="ECO:0000313" key="1">
    <source>
        <dbReference type="EMBL" id="GLI57741.1"/>
    </source>
</evidence>
<dbReference type="Proteomes" id="UP001144471">
    <property type="component" value="Unassembled WGS sequence"/>
</dbReference>